<keyword evidence="2" id="KW-0040">ANK repeat</keyword>
<feature type="non-terminal residue" evidence="4">
    <location>
        <position position="403"/>
    </location>
</feature>
<evidence type="ECO:0000256" key="3">
    <source>
        <dbReference type="SAM" id="MobiDB-lite"/>
    </source>
</evidence>
<dbReference type="SMART" id="SM00248">
    <property type="entry name" value="ANK"/>
    <property type="match status" value="3"/>
</dbReference>
<protein>
    <submittedName>
        <fullName evidence="4">Ankyrin repeat-containing domain protein</fullName>
    </submittedName>
</protein>
<feature type="compositionally biased region" description="Basic residues" evidence="3">
    <location>
        <begin position="28"/>
        <end position="37"/>
    </location>
</feature>
<feature type="region of interest" description="Disordered" evidence="3">
    <location>
        <begin position="95"/>
        <end position="130"/>
    </location>
</feature>
<dbReference type="Pfam" id="PF12796">
    <property type="entry name" value="Ank_2"/>
    <property type="match status" value="1"/>
</dbReference>
<proteinExistence type="predicted"/>
<evidence type="ECO:0000256" key="2">
    <source>
        <dbReference type="ARBA" id="ARBA00023043"/>
    </source>
</evidence>
<feature type="compositionally biased region" description="Low complexity" evidence="3">
    <location>
        <begin position="109"/>
        <end position="123"/>
    </location>
</feature>
<feature type="compositionally biased region" description="Pro residues" evidence="3">
    <location>
        <begin position="243"/>
        <end position="254"/>
    </location>
</feature>
<comment type="caution">
    <text evidence="4">The sequence shown here is derived from an EMBL/GenBank/DDBJ whole genome shotgun (WGS) entry which is preliminary data.</text>
</comment>
<dbReference type="OrthoDB" id="4772757at2759"/>
<feature type="compositionally biased region" description="Low complexity" evidence="3">
    <location>
        <begin position="14"/>
        <end position="26"/>
    </location>
</feature>
<feature type="region of interest" description="Disordered" evidence="3">
    <location>
        <begin position="14"/>
        <end position="59"/>
    </location>
</feature>
<dbReference type="EMBL" id="JAEFCI010001281">
    <property type="protein sequence ID" value="KAG5463013.1"/>
    <property type="molecule type" value="Genomic_DNA"/>
</dbReference>
<dbReference type="AlphaFoldDB" id="A0A8H8DLT4"/>
<sequence length="403" mass="41414">MDLPGWAAAAAAALQAPRRARSASPSVFHHHHHHHRSGGGGGGADRPARDGGSWSPQDWHANPVVIKKKSPLAPSPAGSPTSLIPAPIVAAGGRGLPRHAAPAPPSLPPAAAAGPRLPAIAAPQPGRADAVPPPPPPLLRLPPEVLVEIVKRRPANLAALRRTCRALYLALDEPALAAAVPVAQVGAADSARHAVSCGCDDPAVIDRLLAAGAEPAALLEWACLLNRKSLVRHLLLDASRLPAPSPPSPPPPPSRAVRAPPASPPGAAAGRPRVRPTQKALCWASSRGHLSVVRTLLKAGCRPDEDSLRAAARNNHLPLVRLLLDAGAPPSSSALESALRADHYALVELLLDAGAPPSDDVLSAAAYQGSADVVRLLLDKGASASERAVDYASWGGHEAIVRM</sequence>
<name>A0A8H8DLT4_9FUNG</name>
<evidence type="ECO:0000256" key="1">
    <source>
        <dbReference type="ARBA" id="ARBA00022737"/>
    </source>
</evidence>
<gene>
    <name evidence="4" type="ORF">BJ554DRAFT_2390</name>
</gene>
<dbReference type="PANTHER" id="PTHR24198:SF165">
    <property type="entry name" value="ANKYRIN REPEAT-CONTAINING PROTEIN-RELATED"/>
    <property type="match status" value="1"/>
</dbReference>
<evidence type="ECO:0000313" key="4">
    <source>
        <dbReference type="EMBL" id="KAG5463013.1"/>
    </source>
</evidence>
<dbReference type="InterPro" id="IPR036770">
    <property type="entry name" value="Ankyrin_rpt-contain_sf"/>
</dbReference>
<dbReference type="SUPFAM" id="SSF48403">
    <property type="entry name" value="Ankyrin repeat"/>
    <property type="match status" value="1"/>
</dbReference>
<dbReference type="PANTHER" id="PTHR24198">
    <property type="entry name" value="ANKYRIN REPEAT AND PROTEIN KINASE DOMAIN-CONTAINING PROTEIN"/>
    <property type="match status" value="1"/>
</dbReference>
<keyword evidence="5" id="KW-1185">Reference proteome</keyword>
<dbReference type="InterPro" id="IPR002110">
    <property type="entry name" value="Ankyrin_rpt"/>
</dbReference>
<feature type="compositionally biased region" description="Low complexity" evidence="3">
    <location>
        <begin position="255"/>
        <end position="271"/>
    </location>
</feature>
<dbReference type="Gene3D" id="1.25.40.20">
    <property type="entry name" value="Ankyrin repeat-containing domain"/>
    <property type="match status" value="2"/>
</dbReference>
<feature type="region of interest" description="Disordered" evidence="3">
    <location>
        <begin position="242"/>
        <end position="274"/>
    </location>
</feature>
<evidence type="ECO:0000313" key="5">
    <source>
        <dbReference type="Proteomes" id="UP000673691"/>
    </source>
</evidence>
<keyword evidence="1" id="KW-0677">Repeat</keyword>
<accession>A0A8H8DLT4</accession>
<organism evidence="4 5">
    <name type="scientific">Olpidium bornovanus</name>
    <dbReference type="NCBI Taxonomy" id="278681"/>
    <lineage>
        <taxon>Eukaryota</taxon>
        <taxon>Fungi</taxon>
        <taxon>Fungi incertae sedis</taxon>
        <taxon>Olpidiomycota</taxon>
        <taxon>Olpidiomycotina</taxon>
        <taxon>Olpidiomycetes</taxon>
        <taxon>Olpidiales</taxon>
        <taxon>Olpidiaceae</taxon>
        <taxon>Olpidium</taxon>
    </lineage>
</organism>
<dbReference type="Proteomes" id="UP000673691">
    <property type="component" value="Unassembled WGS sequence"/>
</dbReference>
<reference evidence="4 5" key="1">
    <citation type="journal article" name="Sci. Rep.">
        <title>Genome-scale phylogenetic analyses confirm Olpidium as the closest living zoosporic fungus to the non-flagellated, terrestrial fungi.</title>
        <authorList>
            <person name="Chang Y."/>
            <person name="Rochon D."/>
            <person name="Sekimoto S."/>
            <person name="Wang Y."/>
            <person name="Chovatia M."/>
            <person name="Sandor L."/>
            <person name="Salamov A."/>
            <person name="Grigoriev I.V."/>
            <person name="Stajich J.E."/>
            <person name="Spatafora J.W."/>
        </authorList>
    </citation>
    <scope>NUCLEOTIDE SEQUENCE [LARGE SCALE GENOMIC DNA]</scope>
    <source>
        <strain evidence="4">S191</strain>
    </source>
</reference>